<sequence length="86" mass="9970">MTHIGLSYSIIEEANPFMRMVYDMHPFLFLSLKIVLSLSLIVFIYYDRVFNKTWFKVSVISAALLYTGVLVLHLSWIAVKLPAIIF</sequence>
<evidence type="ECO:0000313" key="4">
    <source>
        <dbReference type="Proteomes" id="UP000031972"/>
    </source>
</evidence>
<dbReference type="Proteomes" id="UP000031972">
    <property type="component" value="Unassembled WGS sequence"/>
</dbReference>
<proteinExistence type="predicted"/>
<accession>A0A0C2VSX8</accession>
<feature type="domain" description="DUF5658" evidence="2">
    <location>
        <begin position="1"/>
        <end position="78"/>
    </location>
</feature>
<dbReference type="Pfam" id="PF18902">
    <property type="entry name" value="DUF5658"/>
    <property type="match status" value="1"/>
</dbReference>
<reference evidence="3 4" key="1">
    <citation type="submission" date="2015-01" db="EMBL/GenBank/DDBJ databases">
        <title>Jeotgalibacillus campisalis genome sequencing.</title>
        <authorList>
            <person name="Goh K.M."/>
            <person name="Chan K.-G."/>
            <person name="Yaakop A.S."/>
            <person name="Ee R."/>
            <person name="Gan H.M."/>
            <person name="Chan C.S."/>
        </authorList>
    </citation>
    <scope>NUCLEOTIDE SEQUENCE [LARGE SCALE GENOMIC DNA]</scope>
    <source>
        <strain evidence="3 4">SF-57</strain>
    </source>
</reference>
<keyword evidence="4" id="KW-1185">Reference proteome</keyword>
<keyword evidence="1" id="KW-0812">Transmembrane</keyword>
<comment type="caution">
    <text evidence="3">The sequence shown here is derived from an EMBL/GenBank/DDBJ whole genome shotgun (WGS) entry which is preliminary data.</text>
</comment>
<gene>
    <name evidence="3" type="ORF">KR50_24200</name>
</gene>
<feature type="transmembrane region" description="Helical" evidence="1">
    <location>
        <begin position="58"/>
        <end position="79"/>
    </location>
</feature>
<keyword evidence="1" id="KW-0472">Membrane</keyword>
<organism evidence="3 4">
    <name type="scientific">Jeotgalibacillus campisalis</name>
    <dbReference type="NCBI Taxonomy" id="220754"/>
    <lineage>
        <taxon>Bacteria</taxon>
        <taxon>Bacillati</taxon>
        <taxon>Bacillota</taxon>
        <taxon>Bacilli</taxon>
        <taxon>Bacillales</taxon>
        <taxon>Caryophanaceae</taxon>
        <taxon>Jeotgalibacillus</taxon>
    </lineage>
</organism>
<name>A0A0C2VSX8_9BACL</name>
<protein>
    <recommendedName>
        <fullName evidence="2">DUF5658 domain-containing protein</fullName>
    </recommendedName>
</protein>
<feature type="transmembrane region" description="Helical" evidence="1">
    <location>
        <begin position="27"/>
        <end position="46"/>
    </location>
</feature>
<evidence type="ECO:0000256" key="1">
    <source>
        <dbReference type="SAM" id="Phobius"/>
    </source>
</evidence>
<evidence type="ECO:0000313" key="3">
    <source>
        <dbReference type="EMBL" id="KIL47098.1"/>
    </source>
</evidence>
<dbReference type="EMBL" id="JXRR01000015">
    <property type="protein sequence ID" value="KIL47098.1"/>
    <property type="molecule type" value="Genomic_DNA"/>
</dbReference>
<dbReference type="PATRIC" id="fig|220754.4.peg.2436"/>
<dbReference type="AlphaFoldDB" id="A0A0C2VSX8"/>
<dbReference type="InterPro" id="IPR043717">
    <property type="entry name" value="DUF5658"/>
</dbReference>
<keyword evidence="1" id="KW-1133">Transmembrane helix</keyword>
<evidence type="ECO:0000259" key="2">
    <source>
        <dbReference type="Pfam" id="PF18902"/>
    </source>
</evidence>